<dbReference type="VEuPathDB" id="VectorBase:AFAF005345"/>
<evidence type="ECO:0000313" key="2">
    <source>
        <dbReference type="Proteomes" id="UP000075886"/>
    </source>
</evidence>
<organism evidence="1 2">
    <name type="scientific">Anopheles farauti</name>
    <dbReference type="NCBI Taxonomy" id="69004"/>
    <lineage>
        <taxon>Eukaryota</taxon>
        <taxon>Metazoa</taxon>
        <taxon>Ecdysozoa</taxon>
        <taxon>Arthropoda</taxon>
        <taxon>Hexapoda</taxon>
        <taxon>Insecta</taxon>
        <taxon>Pterygota</taxon>
        <taxon>Neoptera</taxon>
        <taxon>Endopterygota</taxon>
        <taxon>Diptera</taxon>
        <taxon>Nematocera</taxon>
        <taxon>Culicoidea</taxon>
        <taxon>Culicidae</taxon>
        <taxon>Anophelinae</taxon>
        <taxon>Anopheles</taxon>
    </lineage>
</organism>
<reference evidence="2" key="1">
    <citation type="submission" date="2014-01" db="EMBL/GenBank/DDBJ databases">
        <title>The Genome Sequence of Anopheles farauti FAR1 (V2).</title>
        <authorList>
            <consortium name="The Broad Institute Genomics Platform"/>
            <person name="Neafsey D.E."/>
            <person name="Besansky N."/>
            <person name="Howell P."/>
            <person name="Walton C."/>
            <person name="Young S.K."/>
            <person name="Zeng Q."/>
            <person name="Gargeya S."/>
            <person name="Fitzgerald M."/>
            <person name="Haas B."/>
            <person name="Abouelleil A."/>
            <person name="Allen A.W."/>
            <person name="Alvarado L."/>
            <person name="Arachchi H.M."/>
            <person name="Berlin A.M."/>
            <person name="Chapman S.B."/>
            <person name="Gainer-Dewar J."/>
            <person name="Goldberg J."/>
            <person name="Griggs A."/>
            <person name="Gujja S."/>
            <person name="Hansen M."/>
            <person name="Howarth C."/>
            <person name="Imamovic A."/>
            <person name="Ireland A."/>
            <person name="Larimer J."/>
            <person name="McCowan C."/>
            <person name="Murphy C."/>
            <person name="Pearson M."/>
            <person name="Poon T.W."/>
            <person name="Priest M."/>
            <person name="Roberts A."/>
            <person name="Saif S."/>
            <person name="Shea T."/>
            <person name="Sisk P."/>
            <person name="Sykes S."/>
            <person name="Wortman J."/>
            <person name="Nusbaum C."/>
            <person name="Birren B."/>
        </authorList>
    </citation>
    <scope>NUCLEOTIDE SEQUENCE [LARGE SCALE GENOMIC DNA]</scope>
    <source>
        <strain evidence="2">FAR1</strain>
    </source>
</reference>
<dbReference type="EMBL" id="AXCN02002212">
    <property type="status" value="NOT_ANNOTATED_CDS"/>
    <property type="molecule type" value="Genomic_DNA"/>
</dbReference>
<evidence type="ECO:0000313" key="1">
    <source>
        <dbReference type="EnsemblMetazoa" id="AFAF005345-PA"/>
    </source>
</evidence>
<protein>
    <submittedName>
        <fullName evidence="1">Uncharacterized protein</fullName>
    </submittedName>
</protein>
<dbReference type="Proteomes" id="UP000075886">
    <property type="component" value="Unassembled WGS sequence"/>
</dbReference>
<dbReference type="AlphaFoldDB" id="A0A182Q8T5"/>
<dbReference type="EnsemblMetazoa" id="AFAF005345-RA">
    <property type="protein sequence ID" value="AFAF005345-PA"/>
    <property type="gene ID" value="AFAF005345"/>
</dbReference>
<sequence length="172" mass="19065">MSPSTYEPSSSTLPLSVSGLKLATRLPTSSSGSPNRSGPRWDRSMISLPSPILLSTASSYRITLATEHGFLRSYFVEKGILEGSPNWPVCTDFVEDVEDVLWKCRCFLPTRQQMQHNSRSCRLNLTNLGDRTEKLKLTSSGSVSLNSHSSPVQEMKLWQVLSVSNSSRNCHS</sequence>
<name>A0A182Q8T5_9DIPT</name>
<keyword evidence="2" id="KW-1185">Reference proteome</keyword>
<proteinExistence type="predicted"/>
<reference evidence="1" key="2">
    <citation type="submission" date="2020-05" db="UniProtKB">
        <authorList>
            <consortium name="EnsemblMetazoa"/>
        </authorList>
    </citation>
    <scope>IDENTIFICATION</scope>
    <source>
        <strain evidence="1">FAR1</strain>
    </source>
</reference>
<accession>A0A182Q8T5</accession>